<comment type="caution">
    <text evidence="1">The sequence shown here is derived from an EMBL/GenBank/DDBJ whole genome shotgun (WGS) entry which is preliminary data.</text>
</comment>
<dbReference type="AlphaFoldDB" id="A0AAV7QLZ7"/>
<keyword evidence="2" id="KW-1185">Reference proteome</keyword>
<reference evidence="1" key="1">
    <citation type="journal article" date="2022" name="bioRxiv">
        <title>Sequencing and chromosome-scale assembly of the giantPleurodeles waltlgenome.</title>
        <authorList>
            <person name="Brown T."/>
            <person name="Elewa A."/>
            <person name="Iarovenko S."/>
            <person name="Subramanian E."/>
            <person name="Araus A.J."/>
            <person name="Petzold A."/>
            <person name="Susuki M."/>
            <person name="Suzuki K.-i.T."/>
            <person name="Hayashi T."/>
            <person name="Toyoda A."/>
            <person name="Oliveira C."/>
            <person name="Osipova E."/>
            <person name="Leigh N.D."/>
            <person name="Simon A."/>
            <person name="Yun M.H."/>
        </authorList>
    </citation>
    <scope>NUCLEOTIDE SEQUENCE</scope>
    <source>
        <strain evidence="1">20211129_DDA</strain>
        <tissue evidence="1">Liver</tissue>
    </source>
</reference>
<accession>A0AAV7QLZ7</accession>
<dbReference type="Proteomes" id="UP001066276">
    <property type="component" value="Chromosome 6"/>
</dbReference>
<name>A0AAV7QLZ7_PLEWA</name>
<sequence>MPPPFRPPIPTRFQSRTWLGHASPEAWRVLGSYFPGPAVFVPGWDRAGSTFASASDLWDPRCSDGSSLPLCLHALRGFFSGRLLDHFLLATPQPPISGTSPFKLPQFREWRKEPMGSWDLGVTSGSSPTVAALVALVCESNRSDPSQLGMCKQIQEIDACRNIHASQRKRCQNSRDSLEDLQTITAELHEK</sequence>
<evidence type="ECO:0000313" key="1">
    <source>
        <dbReference type="EMBL" id="KAJ1141494.1"/>
    </source>
</evidence>
<gene>
    <name evidence="1" type="ORF">NDU88_007824</name>
</gene>
<evidence type="ECO:0000313" key="2">
    <source>
        <dbReference type="Proteomes" id="UP001066276"/>
    </source>
</evidence>
<proteinExistence type="predicted"/>
<organism evidence="1 2">
    <name type="scientific">Pleurodeles waltl</name>
    <name type="common">Iberian ribbed newt</name>
    <dbReference type="NCBI Taxonomy" id="8319"/>
    <lineage>
        <taxon>Eukaryota</taxon>
        <taxon>Metazoa</taxon>
        <taxon>Chordata</taxon>
        <taxon>Craniata</taxon>
        <taxon>Vertebrata</taxon>
        <taxon>Euteleostomi</taxon>
        <taxon>Amphibia</taxon>
        <taxon>Batrachia</taxon>
        <taxon>Caudata</taxon>
        <taxon>Salamandroidea</taxon>
        <taxon>Salamandridae</taxon>
        <taxon>Pleurodelinae</taxon>
        <taxon>Pleurodeles</taxon>
    </lineage>
</organism>
<dbReference type="EMBL" id="JANPWB010000010">
    <property type="protein sequence ID" value="KAJ1141494.1"/>
    <property type="molecule type" value="Genomic_DNA"/>
</dbReference>
<protein>
    <submittedName>
        <fullName evidence="1">Uncharacterized protein</fullName>
    </submittedName>
</protein>